<evidence type="ECO:0000313" key="1">
    <source>
        <dbReference type="EMBL" id="PRQ54654.1"/>
    </source>
</evidence>
<gene>
    <name evidence="1" type="ORF">RchiOBHm_Chr1g0316081</name>
</gene>
<sequence>MELSIPYSVANIFWKCGPIKLCPAVHPAPDLVEWFYDMIDLLHGEHLEFFLLSLWAIWNERNNLVWKGRCFIPMNVVKWMCTYLDEYKKLHARGAKNGRHVTKWKCPPSGRLKVNIDGSFRAGNGCGGELLSRMNMEIA</sequence>
<organism evidence="1 2">
    <name type="scientific">Rosa chinensis</name>
    <name type="common">China rose</name>
    <dbReference type="NCBI Taxonomy" id="74649"/>
    <lineage>
        <taxon>Eukaryota</taxon>
        <taxon>Viridiplantae</taxon>
        <taxon>Streptophyta</taxon>
        <taxon>Embryophyta</taxon>
        <taxon>Tracheophyta</taxon>
        <taxon>Spermatophyta</taxon>
        <taxon>Magnoliopsida</taxon>
        <taxon>eudicotyledons</taxon>
        <taxon>Gunneridae</taxon>
        <taxon>Pentapetalae</taxon>
        <taxon>rosids</taxon>
        <taxon>fabids</taxon>
        <taxon>Rosales</taxon>
        <taxon>Rosaceae</taxon>
        <taxon>Rosoideae</taxon>
        <taxon>Rosoideae incertae sedis</taxon>
        <taxon>Rosa</taxon>
    </lineage>
</organism>
<protein>
    <submittedName>
        <fullName evidence="1">Uncharacterized protein</fullName>
    </submittedName>
</protein>
<evidence type="ECO:0000313" key="2">
    <source>
        <dbReference type="Proteomes" id="UP000238479"/>
    </source>
</evidence>
<dbReference type="AlphaFoldDB" id="A0A2P6S7N8"/>
<comment type="caution">
    <text evidence="1">The sequence shown here is derived from an EMBL/GenBank/DDBJ whole genome shotgun (WGS) entry which is preliminary data.</text>
</comment>
<accession>A0A2P6S7N8</accession>
<proteinExistence type="predicted"/>
<keyword evidence="2" id="KW-1185">Reference proteome</keyword>
<dbReference type="EMBL" id="PDCK01000039">
    <property type="protein sequence ID" value="PRQ54654.1"/>
    <property type="molecule type" value="Genomic_DNA"/>
</dbReference>
<dbReference type="Proteomes" id="UP000238479">
    <property type="component" value="Chromosome 1"/>
</dbReference>
<reference evidence="1 2" key="1">
    <citation type="journal article" date="2018" name="Nat. Genet.">
        <title>The Rosa genome provides new insights in the design of modern roses.</title>
        <authorList>
            <person name="Bendahmane M."/>
        </authorList>
    </citation>
    <scope>NUCLEOTIDE SEQUENCE [LARGE SCALE GENOMIC DNA]</scope>
    <source>
        <strain evidence="2">cv. Old Blush</strain>
    </source>
</reference>
<dbReference type="Gramene" id="PRQ54654">
    <property type="protein sequence ID" value="PRQ54654"/>
    <property type="gene ID" value="RchiOBHm_Chr1g0316081"/>
</dbReference>
<name>A0A2P6S7N8_ROSCH</name>